<gene>
    <name evidence="1" type="ORF">DFH08DRAFT_831539</name>
</gene>
<comment type="caution">
    <text evidence="1">The sequence shown here is derived from an EMBL/GenBank/DDBJ whole genome shotgun (WGS) entry which is preliminary data.</text>
</comment>
<evidence type="ECO:0000313" key="2">
    <source>
        <dbReference type="Proteomes" id="UP001218218"/>
    </source>
</evidence>
<keyword evidence="2" id="KW-1185">Reference proteome</keyword>
<organism evidence="1 2">
    <name type="scientific">Mycena albidolilacea</name>
    <dbReference type="NCBI Taxonomy" id="1033008"/>
    <lineage>
        <taxon>Eukaryota</taxon>
        <taxon>Fungi</taxon>
        <taxon>Dikarya</taxon>
        <taxon>Basidiomycota</taxon>
        <taxon>Agaricomycotina</taxon>
        <taxon>Agaricomycetes</taxon>
        <taxon>Agaricomycetidae</taxon>
        <taxon>Agaricales</taxon>
        <taxon>Marasmiineae</taxon>
        <taxon>Mycenaceae</taxon>
        <taxon>Mycena</taxon>
    </lineage>
</organism>
<sequence length="366" mass="40926">MPADATALIVPRTRSLFFNNPFDKRPQEITLDEAKTWGLDDDGMGLIFARAKTTTSRFCFRLVLNAEKFICHKKSKRFRAFARLVKDADFHCTRLDEIEGSIVPIHYGMWLMDTGDWAGKVLFSITQWCGISWNELSHTRMNTEANRILVGRTFEALHDSGVDYGGLSGFDIFRHVVIDISAPGLTRDDLLNGKAPCYITGLSEAHISHQCMRRVPVLPLGSYLPAEEVRCEEISHVLVLLGFMKRSDTRVSASAALKWHDKYSELYPDADNLEVLIAQRARLYPEVSSVYDGQLTVSFEGDDEYPKAIILTIDSGGEREQTPDHPLDPLPVLYPDSLSPEPDASEMVAAKLGRATLGDSVVAFEV</sequence>
<reference evidence="1" key="1">
    <citation type="submission" date="2023-03" db="EMBL/GenBank/DDBJ databases">
        <title>Massive genome expansion in bonnet fungi (Mycena s.s.) driven by repeated elements and novel gene families across ecological guilds.</title>
        <authorList>
            <consortium name="Lawrence Berkeley National Laboratory"/>
            <person name="Harder C.B."/>
            <person name="Miyauchi S."/>
            <person name="Viragh M."/>
            <person name="Kuo A."/>
            <person name="Thoen E."/>
            <person name="Andreopoulos B."/>
            <person name="Lu D."/>
            <person name="Skrede I."/>
            <person name="Drula E."/>
            <person name="Henrissat B."/>
            <person name="Morin E."/>
            <person name="Kohler A."/>
            <person name="Barry K."/>
            <person name="LaButti K."/>
            <person name="Morin E."/>
            <person name="Salamov A."/>
            <person name="Lipzen A."/>
            <person name="Mereny Z."/>
            <person name="Hegedus B."/>
            <person name="Baldrian P."/>
            <person name="Stursova M."/>
            <person name="Weitz H."/>
            <person name="Taylor A."/>
            <person name="Grigoriev I.V."/>
            <person name="Nagy L.G."/>
            <person name="Martin F."/>
            <person name="Kauserud H."/>
        </authorList>
    </citation>
    <scope>NUCLEOTIDE SEQUENCE</scope>
    <source>
        <strain evidence="1">CBHHK002</strain>
    </source>
</reference>
<accession>A0AAD7AUZ1</accession>
<proteinExistence type="predicted"/>
<dbReference type="Proteomes" id="UP001218218">
    <property type="component" value="Unassembled WGS sequence"/>
</dbReference>
<protein>
    <submittedName>
        <fullName evidence="1">Uncharacterized protein</fullName>
    </submittedName>
</protein>
<name>A0AAD7AUZ1_9AGAR</name>
<dbReference type="EMBL" id="JARIHO010000001">
    <property type="protein sequence ID" value="KAJ7368489.1"/>
    <property type="molecule type" value="Genomic_DNA"/>
</dbReference>
<dbReference type="AlphaFoldDB" id="A0AAD7AUZ1"/>
<evidence type="ECO:0000313" key="1">
    <source>
        <dbReference type="EMBL" id="KAJ7368489.1"/>
    </source>
</evidence>